<dbReference type="RefSeq" id="WP_290281174.1">
    <property type="nucleotide sequence ID" value="NZ_JAUFQI010000001.1"/>
</dbReference>
<reference evidence="3" key="1">
    <citation type="journal article" date="2019" name="Int. J. Syst. Evol. Microbiol.">
        <title>The Global Catalogue of Microorganisms (GCM) 10K type strain sequencing project: providing services to taxonomists for standard genome sequencing and annotation.</title>
        <authorList>
            <consortium name="The Broad Institute Genomics Platform"/>
            <consortium name="The Broad Institute Genome Sequencing Center for Infectious Disease"/>
            <person name="Wu L."/>
            <person name="Ma J."/>
        </authorList>
    </citation>
    <scope>NUCLEOTIDE SEQUENCE [LARGE SCALE GENOMIC DNA]</scope>
    <source>
        <strain evidence="3">CECT 8288</strain>
    </source>
</reference>
<dbReference type="InterPro" id="IPR011051">
    <property type="entry name" value="RmlC_Cupin_sf"/>
</dbReference>
<name>A0ABV7WQ17_9GAMM</name>
<sequence length="131" mass="14622">MPKSTKININEAFKGVTKLQGRTPHTSNEAFKSAYSVLSDYRDGGVFITHYDGFSEWEQHPMGDEFVQVIAGTTTIILLENDTEHRNTLAAGEMIVVPQGIWHRFESPEGVKVLTITPQPTEHSIEKPILA</sequence>
<gene>
    <name evidence="2" type="ORF">ACFOND_03155</name>
</gene>
<protein>
    <submittedName>
        <fullName evidence="2">Cupin domain-containing protein</fullName>
    </submittedName>
</protein>
<organism evidence="2 3">
    <name type="scientific">Reinekea marina</name>
    <dbReference type="NCBI Taxonomy" id="1310421"/>
    <lineage>
        <taxon>Bacteria</taxon>
        <taxon>Pseudomonadati</taxon>
        <taxon>Pseudomonadota</taxon>
        <taxon>Gammaproteobacteria</taxon>
        <taxon>Oceanospirillales</taxon>
        <taxon>Saccharospirillaceae</taxon>
        <taxon>Reinekea</taxon>
    </lineage>
</organism>
<comment type="caution">
    <text evidence="2">The sequence shown here is derived from an EMBL/GenBank/DDBJ whole genome shotgun (WGS) entry which is preliminary data.</text>
</comment>
<dbReference type="SUPFAM" id="SSF51182">
    <property type="entry name" value="RmlC-like cupins"/>
    <property type="match status" value="1"/>
</dbReference>
<keyword evidence="3" id="KW-1185">Reference proteome</keyword>
<dbReference type="Gene3D" id="2.60.120.10">
    <property type="entry name" value="Jelly Rolls"/>
    <property type="match status" value="1"/>
</dbReference>
<evidence type="ECO:0000313" key="2">
    <source>
        <dbReference type="EMBL" id="MFC3700625.1"/>
    </source>
</evidence>
<dbReference type="Pfam" id="PF07883">
    <property type="entry name" value="Cupin_2"/>
    <property type="match status" value="1"/>
</dbReference>
<accession>A0ABV7WQ17</accession>
<dbReference type="Proteomes" id="UP001595710">
    <property type="component" value="Unassembled WGS sequence"/>
</dbReference>
<dbReference type="InterPro" id="IPR014710">
    <property type="entry name" value="RmlC-like_jellyroll"/>
</dbReference>
<evidence type="ECO:0000313" key="3">
    <source>
        <dbReference type="Proteomes" id="UP001595710"/>
    </source>
</evidence>
<evidence type="ECO:0000259" key="1">
    <source>
        <dbReference type="Pfam" id="PF07883"/>
    </source>
</evidence>
<dbReference type="InterPro" id="IPR013096">
    <property type="entry name" value="Cupin_2"/>
</dbReference>
<dbReference type="EMBL" id="JBHRYN010000006">
    <property type="protein sequence ID" value="MFC3700625.1"/>
    <property type="molecule type" value="Genomic_DNA"/>
</dbReference>
<feature type="domain" description="Cupin type-2" evidence="1">
    <location>
        <begin position="54"/>
        <end position="116"/>
    </location>
</feature>
<proteinExistence type="predicted"/>